<dbReference type="OrthoDB" id="8447555at2"/>
<dbReference type="SUPFAM" id="SSF52129">
    <property type="entry name" value="Caspase-like"/>
    <property type="match status" value="1"/>
</dbReference>
<evidence type="ECO:0000313" key="3">
    <source>
        <dbReference type="Proteomes" id="UP000262477"/>
    </source>
</evidence>
<feature type="domain" description="Peptidase C14 caspase" evidence="1">
    <location>
        <begin position="18"/>
        <end position="259"/>
    </location>
</feature>
<dbReference type="InterPro" id="IPR029030">
    <property type="entry name" value="Caspase-like_dom_sf"/>
</dbReference>
<accession>A0A371PQY6</accession>
<dbReference type="GO" id="GO:0006508">
    <property type="term" value="P:proteolysis"/>
    <property type="evidence" value="ECO:0007669"/>
    <property type="project" value="InterPro"/>
</dbReference>
<dbReference type="PANTHER" id="PTHR48104:SF30">
    <property type="entry name" value="METACASPASE-1"/>
    <property type="match status" value="1"/>
</dbReference>
<dbReference type="Proteomes" id="UP000262477">
    <property type="component" value="Unassembled WGS sequence"/>
</dbReference>
<reference evidence="2 3" key="1">
    <citation type="submission" date="2018-08" db="EMBL/GenBank/DDBJ databases">
        <title>Streptomyces NEAU-D10 sp. nov., a novel Actinomycete isolated from soil.</title>
        <authorList>
            <person name="Jin L."/>
        </authorList>
    </citation>
    <scope>NUCLEOTIDE SEQUENCE [LARGE SCALE GENOMIC DNA]</scope>
    <source>
        <strain evidence="2 3">NEAU-D10</strain>
    </source>
</reference>
<sequence>MATGLSLHVGLNRVDPAEYGGWDGQLVACDNDAHDMARLARGAGFGTTTLLTSDGTVENVTAELRRAAKTLKSGDILLFTYSGHGGQVPRADGADAEPDAFDETLVFYDREFLDDELHREFGRFARGVRILALLDCCHSGTGIEVREFLTPEAMQEQFQTRDPRRIENTARLMPVVKQHEIYQRDKDFFQELQRDLAAHKSRQPAAGALLISACQDNQLASDGDVNGKFTGTLLDVWNDGAFRGGYRAFHRDILRNMPPTQSPHFFVSGQPDEAFLEQQPFTV</sequence>
<dbReference type="Gene3D" id="3.40.50.1460">
    <property type="match status" value="1"/>
</dbReference>
<name>A0A371PQY6_STRIH</name>
<keyword evidence="3" id="KW-1185">Reference proteome</keyword>
<comment type="caution">
    <text evidence="2">The sequence shown here is derived from an EMBL/GenBank/DDBJ whole genome shotgun (WGS) entry which is preliminary data.</text>
</comment>
<dbReference type="RefSeq" id="WP_128512091.1">
    <property type="nucleotide sequence ID" value="NZ_QUAC01000467.1"/>
</dbReference>
<dbReference type="InterPro" id="IPR050452">
    <property type="entry name" value="Metacaspase"/>
</dbReference>
<proteinExistence type="predicted"/>
<evidence type="ECO:0000313" key="2">
    <source>
        <dbReference type="EMBL" id="REK84930.1"/>
    </source>
</evidence>
<dbReference type="GO" id="GO:0004197">
    <property type="term" value="F:cysteine-type endopeptidase activity"/>
    <property type="evidence" value="ECO:0007669"/>
    <property type="project" value="InterPro"/>
</dbReference>
<organism evidence="2 3">
    <name type="scientific">Streptomyces inhibens</name>
    <dbReference type="NCBI Taxonomy" id="2293571"/>
    <lineage>
        <taxon>Bacteria</taxon>
        <taxon>Bacillati</taxon>
        <taxon>Actinomycetota</taxon>
        <taxon>Actinomycetes</taxon>
        <taxon>Kitasatosporales</taxon>
        <taxon>Streptomycetaceae</taxon>
        <taxon>Streptomyces</taxon>
    </lineage>
</organism>
<dbReference type="AlphaFoldDB" id="A0A371PQY6"/>
<dbReference type="InterPro" id="IPR011600">
    <property type="entry name" value="Pept_C14_caspase"/>
</dbReference>
<dbReference type="EMBL" id="QUAC01000467">
    <property type="protein sequence ID" value="REK84930.1"/>
    <property type="molecule type" value="Genomic_DNA"/>
</dbReference>
<evidence type="ECO:0000259" key="1">
    <source>
        <dbReference type="Pfam" id="PF00656"/>
    </source>
</evidence>
<protein>
    <submittedName>
        <fullName evidence="2">Caspase family protein</fullName>
    </submittedName>
</protein>
<dbReference type="PANTHER" id="PTHR48104">
    <property type="entry name" value="METACASPASE-4"/>
    <property type="match status" value="1"/>
</dbReference>
<dbReference type="Pfam" id="PF00656">
    <property type="entry name" value="Peptidase_C14"/>
    <property type="match status" value="1"/>
</dbReference>
<dbReference type="GO" id="GO:0005737">
    <property type="term" value="C:cytoplasm"/>
    <property type="evidence" value="ECO:0007669"/>
    <property type="project" value="TreeGrafter"/>
</dbReference>
<gene>
    <name evidence="2" type="ORF">DY245_40485</name>
</gene>